<protein>
    <submittedName>
        <fullName evidence="1">Uncharacterized protein</fullName>
    </submittedName>
</protein>
<reference evidence="1 2" key="1">
    <citation type="journal article" date="2022" name="Hortic Res">
        <title>A haplotype resolved chromosomal level avocado genome allows analysis of novel avocado genes.</title>
        <authorList>
            <person name="Nath O."/>
            <person name="Fletcher S.J."/>
            <person name="Hayward A."/>
            <person name="Shaw L.M."/>
            <person name="Masouleh A.K."/>
            <person name="Furtado A."/>
            <person name="Henry R.J."/>
            <person name="Mitter N."/>
        </authorList>
    </citation>
    <scope>NUCLEOTIDE SEQUENCE [LARGE SCALE GENOMIC DNA]</scope>
    <source>
        <strain evidence="2">cv. Hass</strain>
    </source>
</reference>
<proteinExistence type="predicted"/>
<dbReference type="Proteomes" id="UP001234297">
    <property type="component" value="Chromosome 12"/>
</dbReference>
<accession>A0ACC2K1Z3</accession>
<name>A0ACC2K1Z3_PERAE</name>
<keyword evidence="2" id="KW-1185">Reference proteome</keyword>
<evidence type="ECO:0000313" key="2">
    <source>
        <dbReference type="Proteomes" id="UP001234297"/>
    </source>
</evidence>
<gene>
    <name evidence="1" type="ORF">MRB53_034500</name>
</gene>
<dbReference type="EMBL" id="CM056820">
    <property type="protein sequence ID" value="KAJ8615128.1"/>
    <property type="molecule type" value="Genomic_DNA"/>
</dbReference>
<sequence>MACTIDNNLGGSVANNASYMMEDAGDADADDDLFEIDLDFLDNIPLPQYYEARLTADGIVLLANCLLPVDDISSAIPIKTSVEPMTGKSSQLSEAMARGKCREEPHGMDWFALGELRGSPRPSPHRKN</sequence>
<comment type="caution">
    <text evidence="1">The sequence shown here is derived from an EMBL/GenBank/DDBJ whole genome shotgun (WGS) entry which is preliminary data.</text>
</comment>
<organism evidence="1 2">
    <name type="scientific">Persea americana</name>
    <name type="common">Avocado</name>
    <dbReference type="NCBI Taxonomy" id="3435"/>
    <lineage>
        <taxon>Eukaryota</taxon>
        <taxon>Viridiplantae</taxon>
        <taxon>Streptophyta</taxon>
        <taxon>Embryophyta</taxon>
        <taxon>Tracheophyta</taxon>
        <taxon>Spermatophyta</taxon>
        <taxon>Magnoliopsida</taxon>
        <taxon>Magnoliidae</taxon>
        <taxon>Laurales</taxon>
        <taxon>Lauraceae</taxon>
        <taxon>Persea</taxon>
    </lineage>
</organism>
<evidence type="ECO:0000313" key="1">
    <source>
        <dbReference type="EMBL" id="KAJ8615128.1"/>
    </source>
</evidence>